<proteinExistence type="predicted"/>
<protein>
    <submittedName>
        <fullName evidence="1">Uncharacterized protein</fullName>
    </submittedName>
</protein>
<sequence length="69" mass="8184">MKMRTYCVLSWRRVARSIRFCMQRTDFRDFPANKESNIVEISIDVLILFQVRVFRKGPSIPYTAPQTAQ</sequence>
<name>A0ABD6ESW5_9BILA</name>
<evidence type="ECO:0000313" key="2">
    <source>
        <dbReference type="Proteomes" id="UP001608902"/>
    </source>
</evidence>
<keyword evidence="2" id="KW-1185">Reference proteome</keyword>
<dbReference type="EMBL" id="JBGFUD010005488">
    <property type="protein sequence ID" value="MFH4980389.1"/>
    <property type="molecule type" value="Genomic_DNA"/>
</dbReference>
<evidence type="ECO:0000313" key="1">
    <source>
        <dbReference type="EMBL" id="MFH4980389.1"/>
    </source>
</evidence>
<organism evidence="1 2">
    <name type="scientific">Gnathostoma spinigerum</name>
    <dbReference type="NCBI Taxonomy" id="75299"/>
    <lineage>
        <taxon>Eukaryota</taxon>
        <taxon>Metazoa</taxon>
        <taxon>Ecdysozoa</taxon>
        <taxon>Nematoda</taxon>
        <taxon>Chromadorea</taxon>
        <taxon>Rhabditida</taxon>
        <taxon>Spirurina</taxon>
        <taxon>Gnathostomatomorpha</taxon>
        <taxon>Gnathostomatoidea</taxon>
        <taxon>Gnathostomatidae</taxon>
        <taxon>Gnathostoma</taxon>
    </lineage>
</organism>
<dbReference type="AlphaFoldDB" id="A0ABD6ESW5"/>
<reference evidence="1 2" key="1">
    <citation type="submission" date="2024-08" db="EMBL/GenBank/DDBJ databases">
        <title>Gnathostoma spinigerum genome.</title>
        <authorList>
            <person name="Gonzalez-Bertolin B."/>
            <person name="Monzon S."/>
            <person name="Zaballos A."/>
            <person name="Jimenez P."/>
            <person name="Dekumyoy P."/>
            <person name="Varona S."/>
            <person name="Cuesta I."/>
            <person name="Sumanam S."/>
            <person name="Adisakwattana P."/>
            <person name="Gasser R.B."/>
            <person name="Hernandez-Gonzalez A."/>
            <person name="Young N.D."/>
            <person name="Perteguer M.J."/>
        </authorList>
    </citation>
    <scope>NUCLEOTIDE SEQUENCE [LARGE SCALE GENOMIC DNA]</scope>
    <source>
        <strain evidence="1">AL3</strain>
        <tissue evidence="1">Liver</tissue>
    </source>
</reference>
<gene>
    <name evidence="1" type="ORF">AB6A40_007098</name>
</gene>
<dbReference type="Proteomes" id="UP001608902">
    <property type="component" value="Unassembled WGS sequence"/>
</dbReference>
<comment type="caution">
    <text evidence="1">The sequence shown here is derived from an EMBL/GenBank/DDBJ whole genome shotgun (WGS) entry which is preliminary data.</text>
</comment>
<accession>A0ABD6ESW5</accession>